<gene>
    <name evidence="1" type="ORF">Fot_21968</name>
</gene>
<evidence type="ECO:0000313" key="1">
    <source>
        <dbReference type="EMBL" id="KAL2529367.1"/>
    </source>
</evidence>
<sequence>MTPPQETKEINPHHQGVTWTSIPAPFGWAERINIGSHQDELDPTILEKLPAPFSMATTSVHKYWTSSWVKMADNEDLSEMIRIAEMTTALSHELMEALAELSKAKTLLAKLGASGYTDPKGSAET</sequence>
<proteinExistence type="predicted"/>
<dbReference type="EMBL" id="JBFOLJ010000006">
    <property type="protein sequence ID" value="KAL2529367.1"/>
    <property type="molecule type" value="Genomic_DNA"/>
</dbReference>
<reference evidence="2" key="1">
    <citation type="submission" date="2024-07" db="EMBL/GenBank/DDBJ databases">
        <title>Two chromosome-level genome assemblies of Korean endemic species Abeliophyllum distichum and Forsythia ovata (Oleaceae).</title>
        <authorList>
            <person name="Jang H."/>
        </authorList>
    </citation>
    <scope>NUCLEOTIDE SEQUENCE [LARGE SCALE GENOMIC DNA]</scope>
</reference>
<keyword evidence="2" id="KW-1185">Reference proteome</keyword>
<accession>A0ABD1UWE7</accession>
<evidence type="ECO:0000313" key="2">
    <source>
        <dbReference type="Proteomes" id="UP001604277"/>
    </source>
</evidence>
<dbReference type="Proteomes" id="UP001604277">
    <property type="component" value="Unassembled WGS sequence"/>
</dbReference>
<protein>
    <submittedName>
        <fullName evidence="1">Uncharacterized protein</fullName>
    </submittedName>
</protein>
<name>A0ABD1UWE7_9LAMI</name>
<dbReference type="AlphaFoldDB" id="A0ABD1UWE7"/>
<organism evidence="1 2">
    <name type="scientific">Forsythia ovata</name>
    <dbReference type="NCBI Taxonomy" id="205694"/>
    <lineage>
        <taxon>Eukaryota</taxon>
        <taxon>Viridiplantae</taxon>
        <taxon>Streptophyta</taxon>
        <taxon>Embryophyta</taxon>
        <taxon>Tracheophyta</taxon>
        <taxon>Spermatophyta</taxon>
        <taxon>Magnoliopsida</taxon>
        <taxon>eudicotyledons</taxon>
        <taxon>Gunneridae</taxon>
        <taxon>Pentapetalae</taxon>
        <taxon>asterids</taxon>
        <taxon>lamiids</taxon>
        <taxon>Lamiales</taxon>
        <taxon>Oleaceae</taxon>
        <taxon>Forsythieae</taxon>
        <taxon>Forsythia</taxon>
    </lineage>
</organism>
<comment type="caution">
    <text evidence="1">The sequence shown here is derived from an EMBL/GenBank/DDBJ whole genome shotgun (WGS) entry which is preliminary data.</text>
</comment>